<gene>
    <name evidence="1" type="ORF">DKB62_04190</name>
</gene>
<dbReference type="PROSITE" id="PS51671">
    <property type="entry name" value="ACT"/>
    <property type="match status" value="1"/>
</dbReference>
<evidence type="ECO:0000313" key="1">
    <source>
        <dbReference type="EMBL" id="AXL20834.1"/>
    </source>
</evidence>
<dbReference type="InterPro" id="IPR045865">
    <property type="entry name" value="ACT-like_dom_sf"/>
</dbReference>
<reference evidence="1 2" key="1">
    <citation type="submission" date="2018-05" db="EMBL/GenBank/DDBJ databases">
        <title>Complete genome sequence of Megasphaera sp. AJH120T, isolated from the ceca of a chicken.</title>
        <authorList>
            <person name="Maki J."/>
            <person name="Looft T."/>
        </authorList>
    </citation>
    <scope>NUCLEOTIDE SEQUENCE [LARGE SCALE GENOMIC DNA]</scope>
    <source>
        <strain evidence="1 2">AJH120</strain>
    </source>
</reference>
<dbReference type="InterPro" id="IPR002912">
    <property type="entry name" value="ACT_dom"/>
</dbReference>
<dbReference type="EMBL" id="CP029462">
    <property type="protein sequence ID" value="AXL20834.1"/>
    <property type="molecule type" value="Genomic_DNA"/>
</dbReference>
<dbReference type="PANTHER" id="PTHR40099:SF1">
    <property type="entry name" value="ACETOLACTATE SYNTHASE, SMALL SUBUNIT"/>
    <property type="match status" value="1"/>
</dbReference>
<dbReference type="Proteomes" id="UP000254337">
    <property type="component" value="Chromosome"/>
</dbReference>
<dbReference type="PANTHER" id="PTHR40099">
    <property type="entry name" value="ACETOLACTATE SYNTHASE, SMALL SUBUNIT"/>
    <property type="match status" value="1"/>
</dbReference>
<dbReference type="SUPFAM" id="SSF55021">
    <property type="entry name" value="ACT-like"/>
    <property type="match status" value="2"/>
</dbReference>
<evidence type="ECO:0000313" key="2">
    <source>
        <dbReference type="Proteomes" id="UP000254337"/>
    </source>
</evidence>
<sequence>MLNQISLFAENKKGALRCITSVLAQAHINIYTMLANDSAEFGIIRLIVTDPDKALKALQDAGYQCRLDKVLAIDMSDAPGTLDGILSNLQEANVSIDYLYISYNRQTSTPVAVFKTSEPETETFLRGKGYILLNSI</sequence>
<protein>
    <submittedName>
        <fullName evidence="1">Amino acid-binding protein</fullName>
    </submittedName>
</protein>
<organism evidence="1 2">
    <name type="scientific">Megasphaera stantonii</name>
    <dbReference type="NCBI Taxonomy" id="2144175"/>
    <lineage>
        <taxon>Bacteria</taxon>
        <taxon>Bacillati</taxon>
        <taxon>Bacillota</taxon>
        <taxon>Negativicutes</taxon>
        <taxon>Veillonellales</taxon>
        <taxon>Veillonellaceae</taxon>
        <taxon>Megasphaera</taxon>
    </lineage>
</organism>
<keyword evidence="2" id="KW-1185">Reference proteome</keyword>
<dbReference type="RefSeq" id="WP_107195785.1">
    <property type="nucleotide sequence ID" value="NZ_CALYAU010000006.1"/>
</dbReference>
<dbReference type="Pfam" id="PF19571">
    <property type="entry name" value="ACT_8"/>
    <property type="match status" value="1"/>
</dbReference>
<accession>A0A346AY91</accession>
<dbReference type="InterPro" id="IPR045739">
    <property type="entry name" value="ACT_dom_pair"/>
</dbReference>
<proteinExistence type="predicted"/>
<name>A0A346AY91_9FIRM</name>
<dbReference type="AlphaFoldDB" id="A0A346AY91"/>
<dbReference type="Gene3D" id="3.30.2130.10">
    <property type="entry name" value="VC0802-like"/>
    <property type="match status" value="1"/>
</dbReference>
<dbReference type="OrthoDB" id="9790662at2"/>
<dbReference type="KEGG" id="meg:DKB62_04190"/>